<dbReference type="Proteomes" id="UP000741863">
    <property type="component" value="Unassembled WGS sequence"/>
</dbReference>
<accession>A0ABS2PF41</accession>
<name>A0ABS2PF41_9BACL</name>
<evidence type="ECO:0000313" key="2">
    <source>
        <dbReference type="Proteomes" id="UP000741863"/>
    </source>
</evidence>
<protein>
    <submittedName>
        <fullName evidence="1">Holliday junction resolvase RusA-like endonuclease</fullName>
    </submittedName>
</protein>
<keyword evidence="2" id="KW-1185">Reference proteome</keyword>
<sequence length="147" mass="16844">MTQLEVKQDISFTIYGEPVAQGRPRAGRDRKGNVQMYDPLKSRDYKQYVKLAAAEHRPSKLLSGELELVVDVYRQIPKSLAKYKRALAIEGKLRPITKPDVDNYVKGIKDGLSGIIWEDDKQVVDLTVRKWYSDEPRVEVQVKEVGQ</sequence>
<dbReference type="SUPFAM" id="SSF103084">
    <property type="entry name" value="Holliday junction resolvase RusA"/>
    <property type="match status" value="1"/>
</dbReference>
<comment type="caution">
    <text evidence="1">The sequence shown here is derived from an EMBL/GenBank/DDBJ whole genome shotgun (WGS) entry which is preliminary data.</text>
</comment>
<organism evidence="1 2">
    <name type="scientific">Geomicrobium sediminis</name>
    <dbReference type="NCBI Taxonomy" id="1347788"/>
    <lineage>
        <taxon>Bacteria</taxon>
        <taxon>Bacillati</taxon>
        <taxon>Bacillota</taxon>
        <taxon>Bacilli</taxon>
        <taxon>Bacillales</taxon>
        <taxon>Geomicrobium</taxon>
    </lineage>
</organism>
<dbReference type="InterPro" id="IPR036614">
    <property type="entry name" value="RusA-like_sf"/>
</dbReference>
<evidence type="ECO:0000313" key="1">
    <source>
        <dbReference type="EMBL" id="MBM7634054.1"/>
    </source>
</evidence>
<proteinExistence type="predicted"/>
<dbReference type="Pfam" id="PF05866">
    <property type="entry name" value="RusA"/>
    <property type="match status" value="1"/>
</dbReference>
<dbReference type="InterPro" id="IPR008822">
    <property type="entry name" value="Endonuclease_RusA-like"/>
</dbReference>
<dbReference type="EMBL" id="JAFBEC010000009">
    <property type="protein sequence ID" value="MBM7634054.1"/>
    <property type="molecule type" value="Genomic_DNA"/>
</dbReference>
<reference evidence="1 2" key="1">
    <citation type="submission" date="2021-01" db="EMBL/GenBank/DDBJ databases">
        <title>Genomic Encyclopedia of Type Strains, Phase IV (KMG-IV): sequencing the most valuable type-strain genomes for metagenomic binning, comparative biology and taxonomic classification.</title>
        <authorList>
            <person name="Goeker M."/>
        </authorList>
    </citation>
    <scope>NUCLEOTIDE SEQUENCE [LARGE SCALE GENOMIC DNA]</scope>
    <source>
        <strain evidence="1 2">DSM 25540</strain>
    </source>
</reference>
<dbReference type="Gene3D" id="3.30.1330.70">
    <property type="entry name" value="Holliday junction resolvase RusA"/>
    <property type="match status" value="1"/>
</dbReference>
<dbReference type="RefSeq" id="WP_204698803.1">
    <property type="nucleotide sequence ID" value="NZ_JAFBEC010000009.1"/>
</dbReference>
<gene>
    <name evidence="1" type="ORF">JOD17_003154</name>
</gene>